<evidence type="ECO:0000313" key="2">
    <source>
        <dbReference type="Proteomes" id="UP000284822"/>
    </source>
</evidence>
<dbReference type="AlphaFoldDB" id="A0A3R6UW94"/>
<evidence type="ECO:0008006" key="3">
    <source>
        <dbReference type="Google" id="ProtNLM"/>
    </source>
</evidence>
<dbReference type="EMBL" id="QOCS01000005">
    <property type="protein sequence ID" value="RHW48405.1"/>
    <property type="molecule type" value="Genomic_DNA"/>
</dbReference>
<proteinExistence type="predicted"/>
<dbReference type="Proteomes" id="UP000284822">
    <property type="component" value="Unassembled WGS sequence"/>
</dbReference>
<reference evidence="1 2" key="1">
    <citation type="submission" date="2018-07" db="EMBL/GenBank/DDBJ databases">
        <title>Genome sequences of six Lactobacillus spp. isolated from bumble bee guts.</title>
        <authorList>
            <person name="Motta E.V.S."/>
            <person name="Moran N.A."/>
        </authorList>
    </citation>
    <scope>NUCLEOTIDE SEQUENCE [LARGE SCALE GENOMIC DNA]</scope>
    <source>
        <strain evidence="1 2">LV-8.1</strain>
    </source>
</reference>
<sequence>MTVLKIKDNAVVNKTKFKKINNITSKIADKTLEQLENEGIFLFPETITNSNDMTKEQMVLKSVNNNYLSSNVMGFLGYDNYQLIIESRFSTEKEDYFFQYLVNRVLKYPNIINLNASTNWDVQLSNWTLLLFPHYLKSALQKGAFKKYVYNKYNNSNVKGVVDVARHIQKNTPFVGNIAYTQREFSYDNSLMELIRHTIEYIKKKPYGNQLLRNVKDEVEIVIAKTPNYEYHNRPKIIAENKKYLVRNAYYHEYRILQRLCIMILQHYKYQVGSNNNQIHGILFDGAWLWEEYLNSLIGDIFYHPMNKKRKGAQYLFYTEKGKTGLIYPDFISKNSNNRIIADAKYKPINNISNKDYLQVLAYMLRFDSKKGFYLYPEQDNQEKLTLMLNQGSRYEHNVESRRDICVIKCGLRIPSFSNSYEEFLSKIKLSEKVFLKNFVTS</sequence>
<name>A0A3R6UW94_9LACO</name>
<evidence type="ECO:0000313" key="1">
    <source>
        <dbReference type="EMBL" id="RHW48405.1"/>
    </source>
</evidence>
<dbReference type="PANTHER" id="PTHR38733">
    <property type="entry name" value="PROTEIN MCRC"/>
    <property type="match status" value="1"/>
</dbReference>
<comment type="caution">
    <text evidence="1">The sequence shown here is derived from an EMBL/GenBank/DDBJ whole genome shotgun (WGS) entry which is preliminary data.</text>
</comment>
<organism evidence="1 2">
    <name type="scientific">Bombilactobacillus bombi</name>
    <dbReference type="NCBI Taxonomy" id="1303590"/>
    <lineage>
        <taxon>Bacteria</taxon>
        <taxon>Bacillati</taxon>
        <taxon>Bacillota</taxon>
        <taxon>Bacilli</taxon>
        <taxon>Lactobacillales</taxon>
        <taxon>Lactobacillaceae</taxon>
        <taxon>Bombilactobacillus</taxon>
    </lineage>
</organism>
<dbReference type="PANTHER" id="PTHR38733:SF1">
    <property type="entry name" value="TYPE IV METHYL-DIRECTED RESTRICTION ENZYME ECOKMCRBC"/>
    <property type="match status" value="1"/>
</dbReference>
<accession>A0A3R6UW94</accession>
<dbReference type="InterPro" id="IPR019292">
    <property type="entry name" value="McrC"/>
</dbReference>
<gene>
    <name evidence="1" type="ORF">DS832_02295</name>
</gene>
<protein>
    <recommendedName>
        <fullName evidence="3">3-isopropylmalate dehydrogenase</fullName>
    </recommendedName>
</protein>
<dbReference type="RefSeq" id="WP_118910160.1">
    <property type="nucleotide sequence ID" value="NZ_QOCS01000005.1"/>
</dbReference>
<dbReference type="Pfam" id="PF10117">
    <property type="entry name" value="McrBC"/>
    <property type="match status" value="1"/>
</dbReference>